<evidence type="ECO:0000259" key="4">
    <source>
        <dbReference type="PROSITE" id="PS50048"/>
    </source>
</evidence>
<dbReference type="PROSITE" id="PS50048">
    <property type="entry name" value="ZN2_CY6_FUNGAL_2"/>
    <property type="match status" value="1"/>
</dbReference>
<dbReference type="Pfam" id="PF04082">
    <property type="entry name" value="Fungal_trans"/>
    <property type="match status" value="1"/>
</dbReference>
<comment type="caution">
    <text evidence="5">The sequence shown here is derived from an EMBL/GenBank/DDBJ whole genome shotgun (WGS) entry which is preliminary data.</text>
</comment>
<dbReference type="GO" id="GO:0000981">
    <property type="term" value="F:DNA-binding transcription factor activity, RNA polymerase II-specific"/>
    <property type="evidence" value="ECO:0007669"/>
    <property type="project" value="InterPro"/>
</dbReference>
<dbReference type="Pfam" id="PF00172">
    <property type="entry name" value="Zn_clus"/>
    <property type="match status" value="1"/>
</dbReference>
<dbReference type="GO" id="GO:0016831">
    <property type="term" value="F:carboxy-lyase activity"/>
    <property type="evidence" value="ECO:0007669"/>
    <property type="project" value="TreeGrafter"/>
</dbReference>
<dbReference type="SUPFAM" id="SSF57701">
    <property type="entry name" value="Zn2/Cys6 DNA-binding domain"/>
    <property type="match status" value="1"/>
</dbReference>
<gene>
    <name evidence="5" type="ORF">LMH87_000123</name>
</gene>
<dbReference type="InterPro" id="IPR004507">
    <property type="entry name" value="UbiX-like"/>
</dbReference>
<dbReference type="InterPro" id="IPR007219">
    <property type="entry name" value="XnlR_reg_dom"/>
</dbReference>
<dbReference type="RefSeq" id="XP_056054972.1">
    <property type="nucleotide sequence ID" value="XM_056197979.1"/>
</dbReference>
<feature type="compositionally biased region" description="Pro residues" evidence="3">
    <location>
        <begin position="81"/>
        <end position="90"/>
    </location>
</feature>
<evidence type="ECO:0000256" key="1">
    <source>
        <dbReference type="ARBA" id="ARBA00022723"/>
    </source>
</evidence>
<sequence length="600" mass="66434">MEKKKKQRNRKPLSCWPCRERKVQCDRRSPCATCRRRDHIHLCQVERPAARADDDDDVHSLLHQQLTTRIQRKAAGEGSPLAPPGFPCPGEPADEDASSQLIAVLDDVSRFLGPTHETDSPTRERVYLGQNCAANFFRALIGHSSERQRRRRPLLPLPSGVSVESAFGLTNRTTLHPFGSLWSYAGNVSLHNILQSLPTVEACLRYYRNFDQNVLPFYPFLLNAQIFESRFCDFLQALGDEGIAKALDLAAAEGAFQDAAWYGVLFGVLACGCQFYDGEAASDRLLRSRVFVAAAFECLRLANLFGMPSEATIQALLMIELAIANDTNPGMAWSLIGTTAQNAQSIGLHLNMNRSLEWDAAIHPLWSAIWFLDSSLSLAFGRRPSSFVAGLDQHNLHIVSGVTFPTFCAWTGAIHKLKLNWQLEQTGDVKASDVPPSIVFRYLQSLANLETIPPYGPRSNTKPSTFHRKIEQLVSLIHISHVKAEILRVAALSSAVQPASRREHFDEMMQSLNGLISAYCTLKPLSVTMANSWPILYATISSALLLAGICYSLGEETPLVVKKLVGVLCEDVEEDDDHGRAMGPAAYADGLRVLRHLSEN</sequence>
<feature type="region of interest" description="Disordered" evidence="3">
    <location>
        <begin position="72"/>
        <end position="94"/>
    </location>
</feature>
<dbReference type="SMART" id="SM00066">
    <property type="entry name" value="GAL4"/>
    <property type="match status" value="1"/>
</dbReference>
<evidence type="ECO:0000313" key="6">
    <source>
        <dbReference type="Proteomes" id="UP001144673"/>
    </source>
</evidence>
<dbReference type="CDD" id="cd00067">
    <property type="entry name" value="GAL4"/>
    <property type="match status" value="1"/>
</dbReference>
<dbReference type="AlphaFoldDB" id="A0A9W8UKU0"/>
<dbReference type="SMART" id="SM00906">
    <property type="entry name" value="Fungal_trans"/>
    <property type="match status" value="1"/>
</dbReference>
<reference evidence="5" key="1">
    <citation type="journal article" date="2023" name="Access Microbiol">
        <title>De-novo genome assembly for Akanthomyces muscarius, a biocontrol agent of insect agricultural pests.</title>
        <authorList>
            <person name="Erdos Z."/>
            <person name="Studholme D.J."/>
            <person name="Raymond B."/>
            <person name="Sharma M."/>
        </authorList>
    </citation>
    <scope>NUCLEOTIDE SEQUENCE</scope>
    <source>
        <strain evidence="5">Ve6</strain>
    </source>
</reference>
<dbReference type="CDD" id="cd12148">
    <property type="entry name" value="fungal_TF_MHR"/>
    <property type="match status" value="1"/>
</dbReference>
<dbReference type="Proteomes" id="UP001144673">
    <property type="component" value="Chromosome 6"/>
</dbReference>
<keyword evidence="2" id="KW-0539">Nucleus</keyword>
<organism evidence="5 6">
    <name type="scientific">Akanthomyces muscarius</name>
    <name type="common">Entomopathogenic fungus</name>
    <name type="synonym">Lecanicillium muscarium</name>
    <dbReference type="NCBI Taxonomy" id="2231603"/>
    <lineage>
        <taxon>Eukaryota</taxon>
        <taxon>Fungi</taxon>
        <taxon>Dikarya</taxon>
        <taxon>Ascomycota</taxon>
        <taxon>Pezizomycotina</taxon>
        <taxon>Sordariomycetes</taxon>
        <taxon>Hypocreomycetidae</taxon>
        <taxon>Hypocreales</taxon>
        <taxon>Cordycipitaceae</taxon>
        <taxon>Akanthomyces</taxon>
    </lineage>
</organism>
<dbReference type="GO" id="GO:0008270">
    <property type="term" value="F:zinc ion binding"/>
    <property type="evidence" value="ECO:0007669"/>
    <property type="project" value="InterPro"/>
</dbReference>
<dbReference type="GO" id="GO:0006351">
    <property type="term" value="P:DNA-templated transcription"/>
    <property type="evidence" value="ECO:0007669"/>
    <property type="project" value="InterPro"/>
</dbReference>
<feature type="domain" description="Zn(2)-C6 fungal-type" evidence="4">
    <location>
        <begin position="14"/>
        <end position="45"/>
    </location>
</feature>
<evidence type="ECO:0000256" key="3">
    <source>
        <dbReference type="SAM" id="MobiDB-lite"/>
    </source>
</evidence>
<name>A0A9W8UKU0_AKAMU</name>
<dbReference type="KEGG" id="amus:LMH87_000123"/>
<accession>A0A9W8UKU0</accession>
<evidence type="ECO:0000256" key="2">
    <source>
        <dbReference type="ARBA" id="ARBA00023242"/>
    </source>
</evidence>
<dbReference type="PANTHER" id="PTHR43374:SF1">
    <property type="entry name" value="FLAVIN PRENYLTRANSFERASE PAD1, MITOCHONDRIAL"/>
    <property type="match status" value="1"/>
</dbReference>
<dbReference type="PANTHER" id="PTHR43374">
    <property type="entry name" value="FLAVIN PRENYLTRANSFERASE"/>
    <property type="match status" value="1"/>
</dbReference>
<dbReference type="PROSITE" id="PS00463">
    <property type="entry name" value="ZN2_CY6_FUNGAL_1"/>
    <property type="match status" value="1"/>
</dbReference>
<dbReference type="InterPro" id="IPR001138">
    <property type="entry name" value="Zn2Cys6_DnaBD"/>
</dbReference>
<keyword evidence="6" id="KW-1185">Reference proteome</keyword>
<evidence type="ECO:0000313" key="5">
    <source>
        <dbReference type="EMBL" id="KAJ4154848.1"/>
    </source>
</evidence>
<protein>
    <recommendedName>
        <fullName evidence="4">Zn(2)-C6 fungal-type domain-containing protein</fullName>
    </recommendedName>
</protein>
<proteinExistence type="predicted"/>
<dbReference type="EMBL" id="JAJHUN010000007">
    <property type="protein sequence ID" value="KAJ4154848.1"/>
    <property type="molecule type" value="Genomic_DNA"/>
</dbReference>
<dbReference type="InterPro" id="IPR036864">
    <property type="entry name" value="Zn2-C6_fun-type_DNA-bd_sf"/>
</dbReference>
<dbReference type="GeneID" id="80887282"/>
<dbReference type="Gene3D" id="4.10.240.10">
    <property type="entry name" value="Zn(2)-C6 fungal-type DNA-binding domain"/>
    <property type="match status" value="1"/>
</dbReference>
<dbReference type="GO" id="GO:0003677">
    <property type="term" value="F:DNA binding"/>
    <property type="evidence" value="ECO:0007669"/>
    <property type="project" value="InterPro"/>
</dbReference>
<keyword evidence="1" id="KW-0479">Metal-binding</keyword>